<dbReference type="InterPro" id="IPR002842">
    <property type="entry name" value="ATPase_V1_Esu"/>
</dbReference>
<dbReference type="Gene3D" id="6.10.250.1620">
    <property type="match status" value="1"/>
</dbReference>
<keyword evidence="2" id="KW-0813">Transport</keyword>
<proteinExistence type="inferred from homology"/>
<evidence type="ECO:0008006" key="6">
    <source>
        <dbReference type="Google" id="ProtNLM"/>
    </source>
</evidence>
<dbReference type="GO" id="GO:0033178">
    <property type="term" value="C:proton-transporting two-sector ATPase complex, catalytic domain"/>
    <property type="evidence" value="ECO:0007669"/>
    <property type="project" value="InterPro"/>
</dbReference>
<dbReference type="GO" id="GO:0046961">
    <property type="term" value="F:proton-transporting ATPase activity, rotational mechanism"/>
    <property type="evidence" value="ECO:0007669"/>
    <property type="project" value="InterPro"/>
</dbReference>
<comment type="caution">
    <text evidence="4">The sequence shown here is derived from an EMBL/GenBank/DDBJ whole genome shotgun (WGS) entry which is preliminary data.</text>
</comment>
<sequence length="228" mass="25170">MAETQNQIVQMTQFILNEAKDKAEEIDTKALQEFSVEKLKIVNATKEKIHQDYARKTKQLDTQAAIARSTAINRSRLEKIKSRQDMLVKLGEDSKQQLVSQLKSEATLKSFITKLIVQGTLMLLEDEVQIRCRATDDAIVTACLDAASKEYTKIIKTETGANKAVKLSLDKDVKLPPAPSSAHGKTCLGGVALACQNGTITVDNTIDSRLGLVLEQAKPTIRQLLFSK</sequence>
<dbReference type="SUPFAM" id="SSF160527">
    <property type="entry name" value="V-type ATPase subunit E-like"/>
    <property type="match status" value="1"/>
</dbReference>
<dbReference type="InterPro" id="IPR038495">
    <property type="entry name" value="ATPase_E_C"/>
</dbReference>
<dbReference type="Pfam" id="PF01991">
    <property type="entry name" value="vATP-synt_E"/>
    <property type="match status" value="1"/>
</dbReference>
<protein>
    <recommendedName>
        <fullName evidence="6">V-type proton ATPase subunit E</fullName>
    </recommendedName>
</protein>
<evidence type="ECO:0000256" key="1">
    <source>
        <dbReference type="ARBA" id="ARBA00005901"/>
    </source>
</evidence>
<dbReference type="Proteomes" id="UP000626109">
    <property type="component" value="Unassembled WGS sequence"/>
</dbReference>
<name>A0A813LT02_POLGL</name>
<evidence type="ECO:0000313" key="5">
    <source>
        <dbReference type="Proteomes" id="UP000626109"/>
    </source>
</evidence>
<comment type="similarity">
    <text evidence="1">Belongs to the V-ATPase E subunit family.</text>
</comment>
<accession>A0A813LT02</accession>
<dbReference type="PANTHER" id="PTHR45715">
    <property type="entry name" value="ATPASE H+-TRANSPORTING V1 SUBUNIT E1A-RELATED"/>
    <property type="match status" value="1"/>
</dbReference>
<dbReference type="Gene3D" id="3.30.2320.30">
    <property type="entry name" value="ATP synthase, E subunit, C-terminal"/>
    <property type="match status" value="1"/>
</dbReference>
<dbReference type="AlphaFoldDB" id="A0A813LT02"/>
<gene>
    <name evidence="4" type="ORF">PGLA2088_LOCUS48768</name>
</gene>
<dbReference type="EMBL" id="CAJNNW010036773">
    <property type="protein sequence ID" value="CAE8737433.1"/>
    <property type="molecule type" value="Genomic_DNA"/>
</dbReference>
<evidence type="ECO:0000313" key="4">
    <source>
        <dbReference type="EMBL" id="CAE8737433.1"/>
    </source>
</evidence>
<organism evidence="4 5">
    <name type="scientific">Polarella glacialis</name>
    <name type="common">Dinoflagellate</name>
    <dbReference type="NCBI Taxonomy" id="89957"/>
    <lineage>
        <taxon>Eukaryota</taxon>
        <taxon>Sar</taxon>
        <taxon>Alveolata</taxon>
        <taxon>Dinophyceae</taxon>
        <taxon>Suessiales</taxon>
        <taxon>Suessiaceae</taxon>
        <taxon>Polarella</taxon>
    </lineage>
</organism>
<keyword evidence="3" id="KW-0406">Ion transport</keyword>
<reference evidence="4" key="1">
    <citation type="submission" date="2021-02" db="EMBL/GenBank/DDBJ databases">
        <authorList>
            <person name="Dougan E. K."/>
            <person name="Rhodes N."/>
            <person name="Thang M."/>
            <person name="Chan C."/>
        </authorList>
    </citation>
    <scope>NUCLEOTIDE SEQUENCE</scope>
</reference>
<evidence type="ECO:0000256" key="2">
    <source>
        <dbReference type="ARBA" id="ARBA00022448"/>
    </source>
</evidence>
<evidence type="ECO:0000256" key="3">
    <source>
        <dbReference type="ARBA" id="ARBA00023065"/>
    </source>
</evidence>